<dbReference type="InParanoid" id="A0A5C3PDJ8"/>
<name>A0A5C3PDJ8_9APHY</name>
<protein>
    <submittedName>
        <fullName evidence="2">Uncharacterized protein</fullName>
    </submittedName>
</protein>
<sequence length="177" mass="19262">MTLTRDAIVAVAALQTSGRRCGLEVALHGDEPIAHCRNGLRGSAGEHWGSREESRGLRLSSADHAPGQSQKVSLIPSSQIASQVSVIILWCGALPFSWYVSGWRPVQQGIHPGTSHEKEEPHRNRTTEHITCWTGSTYRSMRFADAPMSSKGRLGRVLGCESQVNLAPLRLGKWAVG</sequence>
<organism evidence="2 3">
    <name type="scientific">Polyporus arcularius HHB13444</name>
    <dbReference type="NCBI Taxonomy" id="1314778"/>
    <lineage>
        <taxon>Eukaryota</taxon>
        <taxon>Fungi</taxon>
        <taxon>Dikarya</taxon>
        <taxon>Basidiomycota</taxon>
        <taxon>Agaricomycotina</taxon>
        <taxon>Agaricomycetes</taxon>
        <taxon>Polyporales</taxon>
        <taxon>Polyporaceae</taxon>
        <taxon>Polyporus</taxon>
    </lineage>
</organism>
<feature type="region of interest" description="Disordered" evidence="1">
    <location>
        <begin position="38"/>
        <end position="64"/>
    </location>
</feature>
<gene>
    <name evidence="2" type="ORF">K466DRAFT_131559</name>
</gene>
<dbReference type="AlphaFoldDB" id="A0A5C3PDJ8"/>
<keyword evidence="3" id="KW-1185">Reference proteome</keyword>
<proteinExistence type="predicted"/>
<evidence type="ECO:0000313" key="3">
    <source>
        <dbReference type="Proteomes" id="UP000308197"/>
    </source>
</evidence>
<evidence type="ECO:0000313" key="2">
    <source>
        <dbReference type="EMBL" id="TFK87009.1"/>
    </source>
</evidence>
<evidence type="ECO:0000256" key="1">
    <source>
        <dbReference type="SAM" id="MobiDB-lite"/>
    </source>
</evidence>
<dbReference type="EMBL" id="ML211173">
    <property type="protein sequence ID" value="TFK87009.1"/>
    <property type="molecule type" value="Genomic_DNA"/>
</dbReference>
<reference evidence="2 3" key="1">
    <citation type="journal article" date="2019" name="Nat. Ecol. Evol.">
        <title>Megaphylogeny resolves global patterns of mushroom evolution.</title>
        <authorList>
            <person name="Varga T."/>
            <person name="Krizsan K."/>
            <person name="Foldi C."/>
            <person name="Dima B."/>
            <person name="Sanchez-Garcia M."/>
            <person name="Sanchez-Ramirez S."/>
            <person name="Szollosi G.J."/>
            <person name="Szarkandi J.G."/>
            <person name="Papp V."/>
            <person name="Albert L."/>
            <person name="Andreopoulos W."/>
            <person name="Angelini C."/>
            <person name="Antonin V."/>
            <person name="Barry K.W."/>
            <person name="Bougher N.L."/>
            <person name="Buchanan P."/>
            <person name="Buyck B."/>
            <person name="Bense V."/>
            <person name="Catcheside P."/>
            <person name="Chovatia M."/>
            <person name="Cooper J."/>
            <person name="Damon W."/>
            <person name="Desjardin D."/>
            <person name="Finy P."/>
            <person name="Geml J."/>
            <person name="Haridas S."/>
            <person name="Hughes K."/>
            <person name="Justo A."/>
            <person name="Karasinski D."/>
            <person name="Kautmanova I."/>
            <person name="Kiss B."/>
            <person name="Kocsube S."/>
            <person name="Kotiranta H."/>
            <person name="LaButti K.M."/>
            <person name="Lechner B.E."/>
            <person name="Liimatainen K."/>
            <person name="Lipzen A."/>
            <person name="Lukacs Z."/>
            <person name="Mihaltcheva S."/>
            <person name="Morgado L.N."/>
            <person name="Niskanen T."/>
            <person name="Noordeloos M.E."/>
            <person name="Ohm R.A."/>
            <person name="Ortiz-Santana B."/>
            <person name="Ovrebo C."/>
            <person name="Racz N."/>
            <person name="Riley R."/>
            <person name="Savchenko A."/>
            <person name="Shiryaev A."/>
            <person name="Soop K."/>
            <person name="Spirin V."/>
            <person name="Szebenyi C."/>
            <person name="Tomsovsky M."/>
            <person name="Tulloss R.E."/>
            <person name="Uehling J."/>
            <person name="Grigoriev I.V."/>
            <person name="Vagvolgyi C."/>
            <person name="Papp T."/>
            <person name="Martin F.M."/>
            <person name="Miettinen O."/>
            <person name="Hibbett D.S."/>
            <person name="Nagy L.G."/>
        </authorList>
    </citation>
    <scope>NUCLEOTIDE SEQUENCE [LARGE SCALE GENOMIC DNA]</scope>
    <source>
        <strain evidence="2 3">HHB13444</strain>
    </source>
</reference>
<accession>A0A5C3PDJ8</accession>
<dbReference type="Proteomes" id="UP000308197">
    <property type="component" value="Unassembled WGS sequence"/>
</dbReference>